<dbReference type="PROSITE" id="PS51746">
    <property type="entry name" value="PPM_2"/>
    <property type="match status" value="1"/>
</dbReference>
<evidence type="ECO:0000256" key="11">
    <source>
        <dbReference type="ARBA" id="ARBA00024113"/>
    </source>
</evidence>
<keyword evidence="8" id="KW-0067">ATP-binding</keyword>
<evidence type="ECO:0000256" key="7">
    <source>
        <dbReference type="ARBA" id="ARBA00022801"/>
    </source>
</evidence>
<dbReference type="GO" id="GO:0046872">
    <property type="term" value="F:metal ion binding"/>
    <property type="evidence" value="ECO:0007669"/>
    <property type="project" value="UniProtKB-KW"/>
</dbReference>
<dbReference type="PROSITE" id="PS01032">
    <property type="entry name" value="PPM_1"/>
    <property type="match status" value="1"/>
</dbReference>
<evidence type="ECO:0000259" key="15">
    <source>
        <dbReference type="PROSITE" id="PS50042"/>
    </source>
</evidence>
<comment type="similarity">
    <text evidence="12">Belongs to the PP2C family.</text>
</comment>
<evidence type="ECO:0000256" key="12">
    <source>
        <dbReference type="RuleBase" id="RU003465"/>
    </source>
</evidence>
<evidence type="ECO:0000256" key="6">
    <source>
        <dbReference type="ARBA" id="ARBA00022777"/>
    </source>
</evidence>
<dbReference type="Pfam" id="PF00481">
    <property type="entry name" value="PP2C"/>
    <property type="match status" value="1"/>
</dbReference>
<evidence type="ECO:0000256" key="4">
    <source>
        <dbReference type="ARBA" id="ARBA00022723"/>
    </source>
</evidence>
<feature type="domain" description="Cyclic nucleotide-binding" evidence="15">
    <location>
        <begin position="570"/>
        <end position="694"/>
    </location>
</feature>
<dbReference type="SMART" id="SM00220">
    <property type="entry name" value="S_TKc"/>
    <property type="match status" value="1"/>
</dbReference>
<dbReference type="SUPFAM" id="SSF56112">
    <property type="entry name" value="Protein kinase-like (PK-like)"/>
    <property type="match status" value="1"/>
</dbReference>
<evidence type="ECO:0000256" key="13">
    <source>
        <dbReference type="SAM" id="MobiDB-lite"/>
    </source>
</evidence>
<evidence type="ECO:0000256" key="3">
    <source>
        <dbReference type="ARBA" id="ARBA00022679"/>
    </source>
</evidence>
<dbReference type="InterPro" id="IPR001932">
    <property type="entry name" value="PPM-type_phosphatase-like_dom"/>
</dbReference>
<evidence type="ECO:0000313" key="17">
    <source>
        <dbReference type="EMBL" id="KAL1507456.1"/>
    </source>
</evidence>
<dbReference type="CDD" id="cd00143">
    <property type="entry name" value="PP2Cc"/>
    <property type="match status" value="1"/>
</dbReference>
<keyword evidence="2" id="KW-0723">Serine/threonine-protein kinase</keyword>
<keyword evidence="7 12" id="KW-0378">Hydrolase</keyword>
<dbReference type="SMART" id="SM00100">
    <property type="entry name" value="cNMP"/>
    <property type="match status" value="2"/>
</dbReference>
<feature type="domain" description="Protein kinase" evidence="14">
    <location>
        <begin position="715"/>
        <end position="971"/>
    </location>
</feature>
<proteinExistence type="inferred from homology"/>
<keyword evidence="10 12" id="KW-0904">Protein phosphatase</keyword>
<organism evidence="17 18">
    <name type="scientific">Prymnesium parvum</name>
    <name type="common">Toxic golden alga</name>
    <dbReference type="NCBI Taxonomy" id="97485"/>
    <lineage>
        <taxon>Eukaryota</taxon>
        <taxon>Haptista</taxon>
        <taxon>Haptophyta</taxon>
        <taxon>Prymnesiophyceae</taxon>
        <taxon>Prymnesiales</taxon>
        <taxon>Prymnesiaceae</taxon>
        <taxon>Prymnesium</taxon>
    </lineage>
</organism>
<dbReference type="InterPro" id="IPR011009">
    <property type="entry name" value="Kinase-like_dom_sf"/>
</dbReference>
<keyword evidence="3" id="KW-0808">Transferase</keyword>
<dbReference type="SUPFAM" id="SSF81606">
    <property type="entry name" value="PP2C-like"/>
    <property type="match status" value="1"/>
</dbReference>
<dbReference type="CDD" id="cd00038">
    <property type="entry name" value="CAP_ED"/>
    <property type="match status" value="2"/>
</dbReference>
<dbReference type="GO" id="GO:0004721">
    <property type="term" value="F:phosphoprotein phosphatase activity"/>
    <property type="evidence" value="ECO:0007669"/>
    <property type="project" value="UniProtKB-KW"/>
</dbReference>
<dbReference type="Pfam" id="PF00027">
    <property type="entry name" value="cNMP_binding"/>
    <property type="match status" value="2"/>
</dbReference>
<dbReference type="SMART" id="SM00331">
    <property type="entry name" value="PP2C_SIG"/>
    <property type="match status" value="1"/>
</dbReference>
<feature type="region of interest" description="Disordered" evidence="13">
    <location>
        <begin position="1053"/>
        <end position="1151"/>
    </location>
</feature>
<evidence type="ECO:0000259" key="16">
    <source>
        <dbReference type="PROSITE" id="PS51746"/>
    </source>
</evidence>
<dbReference type="PANTHER" id="PTHR24353">
    <property type="entry name" value="CYCLIC NUCLEOTIDE-DEPENDENT PROTEIN KINASE"/>
    <property type="match status" value="1"/>
</dbReference>
<dbReference type="Pfam" id="PF00069">
    <property type="entry name" value="Pkinase"/>
    <property type="match status" value="1"/>
</dbReference>
<keyword evidence="18" id="KW-1185">Reference proteome</keyword>
<feature type="domain" description="PPM-type phosphatase" evidence="16">
    <location>
        <begin position="55"/>
        <end position="343"/>
    </location>
</feature>
<dbReference type="Gene3D" id="1.10.510.10">
    <property type="entry name" value="Transferase(Phosphotransferase) domain 1"/>
    <property type="match status" value="1"/>
</dbReference>
<gene>
    <name evidence="17" type="ORF">AB1Y20_008293</name>
</gene>
<sequence>MAFCRDVGSRISACFHKHTQCLVWTGPLSEEEILQRCEWSATQTHTLGETGWRLQHAYRSQRGYYPDDLEKANQDAFHVAAGFAGKADQFLMGVFDGHGEEGDLCSLFVRNRLEALLIEAMEEHTTSLDAFRQVFYTINRDLRSSSIHDNHSGTTAIVALFLGSVLHVANVGDSRCIIGSVEGDRTVASALSSDHTPFRADELRRVKAAGALVMTTAMIEGKQPVDEDWSKLNTDDDPPRIWSVDLVGPGCAFTRSIGDAMAEPLGVISTPEVVVRNLTAADKFVMVASDGVFEFLDNQKVADIVMPTTDAEQACRAVVAEAYRLWLQNDVRTDDITCVLVFLHFDDGSGGGATRRKPSLPSAPGGLVKAELERWTSVSDRWDEEDVDGAIPPTVLKTPPQESASPCSPPPHEHTQSQRRGARGFDWTRASPQLAMIKEAIGQCFLCLNLPETVQDAVLAAFVRQQLEPGEALLLEGENAKAFFVLESGELLSTRRGDGVGKQLLRQPGAPPPSFGTLGLLYDKPHAATLTARSPAVLWRIERRSFRSLVARHYAMAKAGRVALLRRVEALKSLSLQELAAVAQRMHEGVFEDRAVILQQDSVFDGLFIVLEGHVEWQYLRSFTYGEATPPAVLGPGGCIGEASLLLPPQTSRTPLIQSAGRSLMAFISRADFEAIAGPLERLRQQDAERVHGARAAWARRNEVEGLHETSLASWTELKVVRSFEIGQYLLARHANGRVYTLKAISKRAVTERGLQRAVVGEKRALEMLTAASRCVPLLINTFTSSGYLFQVFKAAIVTDLRALMVMPLSETTTRFVAASVALGLSHLHQEGFVYRTLSPEAIMIDLRGVPELTDFRCIMRNNGLPRFDICGMEPYLAPEQVMGRGHTFEVDWWALGVVIYEMTTGVTPWAMRETDSEPEVSLYTRIVAHDKGLPPNSAISMALHDVLLGLLQPNPEFRLACSEKGVHDLLRCAWFGENLDISSVANESAVSPLWERCTAIASRLPDACQVGEGACLPDEQAYVGDTEWLLGFVEFQGDATYHKRHCRQARPKEIGGSDEQFALASPSPPSSLMLPTQHSNSNSNSQVSLLSSSMSPSTPATPPSAQSAGTDRGVGRRFSFARLKGSSPSTRQRSRRGSNDSKAQPKSVSL</sequence>
<dbReference type="Gene3D" id="3.30.200.20">
    <property type="entry name" value="Phosphorylase Kinase, domain 1"/>
    <property type="match status" value="1"/>
</dbReference>
<accession>A0AB34IW76</accession>
<comment type="caution">
    <text evidence="17">The sequence shown here is derived from an EMBL/GenBank/DDBJ whole genome shotgun (WGS) entry which is preliminary data.</text>
</comment>
<keyword evidence="9" id="KW-0460">Magnesium</keyword>
<dbReference type="InterPro" id="IPR000595">
    <property type="entry name" value="cNMP-bd_dom"/>
</dbReference>
<dbReference type="SMART" id="SM00332">
    <property type="entry name" value="PP2Cc"/>
    <property type="match status" value="1"/>
</dbReference>
<keyword evidence="6" id="KW-0418">Kinase</keyword>
<dbReference type="GO" id="GO:0005952">
    <property type="term" value="C:cAMP-dependent protein kinase complex"/>
    <property type="evidence" value="ECO:0007669"/>
    <property type="project" value="TreeGrafter"/>
</dbReference>
<dbReference type="AlphaFoldDB" id="A0AB34IW76"/>
<feature type="compositionally biased region" description="Low complexity" evidence="13">
    <location>
        <begin position="1063"/>
        <end position="1109"/>
    </location>
</feature>
<dbReference type="InterPro" id="IPR000222">
    <property type="entry name" value="PP2C_BS"/>
</dbReference>
<dbReference type="Gene3D" id="2.60.120.10">
    <property type="entry name" value="Jelly Rolls"/>
    <property type="match status" value="2"/>
</dbReference>
<feature type="compositionally biased region" description="Polar residues" evidence="13">
    <location>
        <begin position="1141"/>
        <end position="1151"/>
    </location>
</feature>
<dbReference type="GO" id="GO:0005524">
    <property type="term" value="F:ATP binding"/>
    <property type="evidence" value="ECO:0007669"/>
    <property type="project" value="UniProtKB-KW"/>
</dbReference>
<reference evidence="17 18" key="1">
    <citation type="journal article" date="2024" name="Science">
        <title>Giant polyketide synthase enzymes in the biosynthesis of giant marine polyether toxins.</title>
        <authorList>
            <person name="Fallon T.R."/>
            <person name="Shende V.V."/>
            <person name="Wierzbicki I.H."/>
            <person name="Pendleton A.L."/>
            <person name="Watervoot N.F."/>
            <person name="Auber R.P."/>
            <person name="Gonzalez D.J."/>
            <person name="Wisecaver J.H."/>
            <person name="Moore B.S."/>
        </authorList>
    </citation>
    <scope>NUCLEOTIDE SEQUENCE [LARGE SCALE GENOMIC DNA]</scope>
    <source>
        <strain evidence="17 18">12B1</strain>
    </source>
</reference>
<dbReference type="Gene3D" id="3.60.40.10">
    <property type="entry name" value="PPM-type phosphatase domain"/>
    <property type="match status" value="1"/>
</dbReference>
<dbReference type="GO" id="GO:0004691">
    <property type="term" value="F:cAMP-dependent protein kinase activity"/>
    <property type="evidence" value="ECO:0007669"/>
    <property type="project" value="TreeGrafter"/>
</dbReference>
<keyword evidence="4" id="KW-0479">Metal-binding</keyword>
<protein>
    <recommendedName>
        <fullName evidence="11">cGMP-dependent protein kinase</fullName>
    </recommendedName>
</protein>
<evidence type="ECO:0000256" key="1">
    <source>
        <dbReference type="ARBA" id="ARBA00001946"/>
    </source>
</evidence>
<evidence type="ECO:0000256" key="10">
    <source>
        <dbReference type="ARBA" id="ARBA00022912"/>
    </source>
</evidence>
<keyword evidence="5" id="KW-0547">Nucleotide-binding</keyword>
<comment type="cofactor">
    <cofactor evidence="1">
        <name>Mg(2+)</name>
        <dbReference type="ChEBI" id="CHEBI:18420"/>
    </cofactor>
</comment>
<feature type="region of interest" description="Disordered" evidence="13">
    <location>
        <begin position="382"/>
        <end position="424"/>
    </location>
</feature>
<dbReference type="PROSITE" id="PS50011">
    <property type="entry name" value="PROTEIN_KINASE_DOM"/>
    <property type="match status" value="1"/>
</dbReference>
<dbReference type="Proteomes" id="UP001515480">
    <property type="component" value="Unassembled WGS sequence"/>
</dbReference>
<dbReference type="InterPro" id="IPR000719">
    <property type="entry name" value="Prot_kinase_dom"/>
</dbReference>
<dbReference type="InterPro" id="IPR018490">
    <property type="entry name" value="cNMP-bd_dom_sf"/>
</dbReference>
<dbReference type="InterPro" id="IPR014710">
    <property type="entry name" value="RmlC-like_jellyroll"/>
</dbReference>
<dbReference type="EMBL" id="JBGBPQ010000018">
    <property type="protein sequence ID" value="KAL1507456.1"/>
    <property type="molecule type" value="Genomic_DNA"/>
</dbReference>
<evidence type="ECO:0000256" key="5">
    <source>
        <dbReference type="ARBA" id="ARBA00022741"/>
    </source>
</evidence>
<name>A0AB34IW76_PRYPA</name>
<dbReference type="InterPro" id="IPR036457">
    <property type="entry name" value="PPM-type-like_dom_sf"/>
</dbReference>
<evidence type="ECO:0000256" key="2">
    <source>
        <dbReference type="ARBA" id="ARBA00022527"/>
    </source>
</evidence>
<evidence type="ECO:0000256" key="8">
    <source>
        <dbReference type="ARBA" id="ARBA00022840"/>
    </source>
</evidence>
<evidence type="ECO:0000259" key="14">
    <source>
        <dbReference type="PROSITE" id="PS50011"/>
    </source>
</evidence>
<evidence type="ECO:0000256" key="9">
    <source>
        <dbReference type="ARBA" id="ARBA00022842"/>
    </source>
</evidence>
<dbReference type="PANTHER" id="PTHR24353:SF37">
    <property type="entry name" value="CAMP-DEPENDENT PROTEIN KINASE CATALYTIC SUBUNIT PRKX"/>
    <property type="match status" value="1"/>
</dbReference>
<feature type="domain" description="Cyclic nucleotide-binding" evidence="15">
    <location>
        <begin position="446"/>
        <end position="567"/>
    </location>
</feature>
<evidence type="ECO:0000313" key="18">
    <source>
        <dbReference type="Proteomes" id="UP001515480"/>
    </source>
</evidence>
<dbReference type="SUPFAM" id="SSF51206">
    <property type="entry name" value="cAMP-binding domain-like"/>
    <property type="match status" value="2"/>
</dbReference>
<dbReference type="PROSITE" id="PS50042">
    <property type="entry name" value="CNMP_BINDING_3"/>
    <property type="match status" value="2"/>
</dbReference>